<dbReference type="InterPro" id="IPR012347">
    <property type="entry name" value="Ferritin-like"/>
</dbReference>
<name>A0A1W2F4P5_9SPHI</name>
<dbReference type="NCBIfam" id="TIGR02284">
    <property type="entry name" value="PA2169 family four-helix-bundle protein"/>
    <property type="match status" value="1"/>
</dbReference>
<dbReference type="Gene3D" id="1.20.1260.10">
    <property type="match status" value="1"/>
</dbReference>
<evidence type="ECO:0000313" key="2">
    <source>
        <dbReference type="EMBL" id="SMD16911.1"/>
    </source>
</evidence>
<protein>
    <recommendedName>
        <fullName evidence="1">DUF2383 domain-containing protein</fullName>
    </recommendedName>
</protein>
<dbReference type="OrthoDB" id="282393at2"/>
<dbReference type="STRING" id="475255.SAMN04488101_12112"/>
<dbReference type="EMBL" id="FWYB01000021">
    <property type="protein sequence ID" value="SMD16911.1"/>
    <property type="molecule type" value="Genomic_DNA"/>
</dbReference>
<evidence type="ECO:0000259" key="1">
    <source>
        <dbReference type="Pfam" id="PF09537"/>
    </source>
</evidence>
<dbReference type="InterPro" id="IPR011971">
    <property type="entry name" value="CHP02284"/>
</dbReference>
<reference evidence="2 3" key="1">
    <citation type="submission" date="2017-04" db="EMBL/GenBank/DDBJ databases">
        <authorList>
            <person name="Afonso C.L."/>
            <person name="Miller P.J."/>
            <person name="Scott M.A."/>
            <person name="Spackman E."/>
            <person name="Goraichik I."/>
            <person name="Dimitrov K.M."/>
            <person name="Suarez D.L."/>
            <person name="Swayne D.E."/>
        </authorList>
    </citation>
    <scope>NUCLEOTIDE SEQUENCE [LARGE SCALE GENOMIC DNA]</scope>
    <source>
        <strain evidence="2 3">DSM 19625</strain>
    </source>
</reference>
<dbReference type="AlphaFoldDB" id="A0A1W2F4P5"/>
<feature type="domain" description="DUF2383" evidence="1">
    <location>
        <begin position="7"/>
        <end position="117"/>
    </location>
</feature>
<dbReference type="RefSeq" id="WP_084292134.1">
    <property type="nucleotide sequence ID" value="NZ_FWYB01000021.1"/>
</dbReference>
<gene>
    <name evidence="2" type="ORF">SAMN04488101_12112</name>
</gene>
<dbReference type="Proteomes" id="UP000192678">
    <property type="component" value="Unassembled WGS sequence"/>
</dbReference>
<evidence type="ECO:0000313" key="3">
    <source>
        <dbReference type="Proteomes" id="UP000192678"/>
    </source>
</evidence>
<keyword evidence="3" id="KW-1185">Reference proteome</keyword>
<organism evidence="2 3">
    <name type="scientific">Pedobacter nyackensis</name>
    <dbReference type="NCBI Taxonomy" id="475255"/>
    <lineage>
        <taxon>Bacteria</taxon>
        <taxon>Pseudomonadati</taxon>
        <taxon>Bacteroidota</taxon>
        <taxon>Sphingobacteriia</taxon>
        <taxon>Sphingobacteriales</taxon>
        <taxon>Sphingobacteriaceae</taxon>
        <taxon>Pedobacter</taxon>
    </lineage>
</organism>
<proteinExistence type="predicted"/>
<accession>A0A1W2F4P5</accession>
<sequence length="151" mass="16873">METNQEIISDLKGLVDIVNDGKEGYTSACEATDSGELKDLFLKYSIQRADYAMELKAHIAQHGGDYDNEEGGILGALHRTWIDIKQALSSKEDPAILGAIETAEKAAIEKYDKVLEDYASHADHIVLLQRQRTGILEALKEIETYHLRLSR</sequence>
<dbReference type="InterPro" id="IPR019052">
    <property type="entry name" value="DUF2383"/>
</dbReference>
<dbReference type="Pfam" id="PF09537">
    <property type="entry name" value="DUF2383"/>
    <property type="match status" value="1"/>
</dbReference>